<dbReference type="Proteomes" id="UP000281553">
    <property type="component" value="Unassembled WGS sequence"/>
</dbReference>
<keyword evidence="3" id="KW-1185">Reference proteome</keyword>
<name>A0A3P7NQJ4_DIBLA</name>
<evidence type="ECO:0000313" key="3">
    <source>
        <dbReference type="Proteomes" id="UP000281553"/>
    </source>
</evidence>
<sequence>MDSVQEPDVSNSTEPCPLPDFQQNPLMHHKQDNVQQWESQFYTYLAAHIDDKGTAFSGTKKCRQVSEVSNSGDAAIGERIQSKSPQSDPRSKPVGACDVGMLTAEAPIRKQQSVYPYVAEIKYSKGYRF</sequence>
<feature type="region of interest" description="Disordered" evidence="1">
    <location>
        <begin position="67"/>
        <end position="96"/>
    </location>
</feature>
<feature type="region of interest" description="Disordered" evidence="1">
    <location>
        <begin position="1"/>
        <end position="32"/>
    </location>
</feature>
<evidence type="ECO:0000256" key="1">
    <source>
        <dbReference type="SAM" id="MobiDB-lite"/>
    </source>
</evidence>
<organism evidence="2 3">
    <name type="scientific">Dibothriocephalus latus</name>
    <name type="common">Fish tapeworm</name>
    <name type="synonym">Diphyllobothrium latum</name>
    <dbReference type="NCBI Taxonomy" id="60516"/>
    <lineage>
        <taxon>Eukaryota</taxon>
        <taxon>Metazoa</taxon>
        <taxon>Spiralia</taxon>
        <taxon>Lophotrochozoa</taxon>
        <taxon>Platyhelminthes</taxon>
        <taxon>Cestoda</taxon>
        <taxon>Eucestoda</taxon>
        <taxon>Diphyllobothriidea</taxon>
        <taxon>Diphyllobothriidae</taxon>
        <taxon>Dibothriocephalus</taxon>
    </lineage>
</organism>
<reference evidence="2 3" key="1">
    <citation type="submission" date="2018-11" db="EMBL/GenBank/DDBJ databases">
        <authorList>
            <consortium name="Pathogen Informatics"/>
        </authorList>
    </citation>
    <scope>NUCLEOTIDE SEQUENCE [LARGE SCALE GENOMIC DNA]</scope>
</reference>
<evidence type="ECO:0000313" key="2">
    <source>
        <dbReference type="EMBL" id="VDN10742.1"/>
    </source>
</evidence>
<accession>A0A3P7NQJ4</accession>
<dbReference type="AlphaFoldDB" id="A0A3P7NQJ4"/>
<gene>
    <name evidence="2" type="ORF">DILT_LOCUS6573</name>
</gene>
<dbReference type="EMBL" id="UYRU01049858">
    <property type="protein sequence ID" value="VDN10742.1"/>
    <property type="molecule type" value="Genomic_DNA"/>
</dbReference>
<protein>
    <submittedName>
        <fullName evidence="2">Uncharacterized protein</fullName>
    </submittedName>
</protein>
<proteinExistence type="predicted"/>